<evidence type="ECO:0000256" key="1">
    <source>
        <dbReference type="SAM" id="MobiDB-lite"/>
    </source>
</evidence>
<reference evidence="2" key="1">
    <citation type="submission" date="2023-06" db="EMBL/GenBank/DDBJ databases">
        <title>Genome-scale phylogeny and comparative genomics of the fungal order Sordariales.</title>
        <authorList>
            <consortium name="Lawrence Berkeley National Laboratory"/>
            <person name="Hensen N."/>
            <person name="Bonometti L."/>
            <person name="Westerberg I."/>
            <person name="Brannstrom I.O."/>
            <person name="Guillou S."/>
            <person name="Cros-Aarteil S."/>
            <person name="Calhoun S."/>
            <person name="Haridas S."/>
            <person name="Kuo A."/>
            <person name="Mondo S."/>
            <person name="Pangilinan J."/>
            <person name="Riley R."/>
            <person name="Labutti K."/>
            <person name="Andreopoulos B."/>
            <person name="Lipzen A."/>
            <person name="Chen C."/>
            <person name="Yanf M."/>
            <person name="Daum C."/>
            <person name="Ng V."/>
            <person name="Clum A."/>
            <person name="Steindorff A."/>
            <person name="Ohm R."/>
            <person name="Martin F."/>
            <person name="Silar P."/>
            <person name="Natvig D."/>
            <person name="Lalanne C."/>
            <person name="Gautier V."/>
            <person name="Ament-Velasquez S.L."/>
            <person name="Kruys A."/>
            <person name="Hutchinson M.I."/>
            <person name="Powell A.J."/>
            <person name="Barry K."/>
            <person name="Miller A.N."/>
            <person name="Grigoriev I.V."/>
            <person name="Debuchy R."/>
            <person name="Gladieux P."/>
            <person name="Thoren M.H."/>
            <person name="Johannesson H."/>
        </authorList>
    </citation>
    <scope>NUCLEOTIDE SEQUENCE</scope>
    <source>
        <strain evidence="2">SMH2532-1</strain>
    </source>
</reference>
<keyword evidence="3" id="KW-1185">Reference proteome</keyword>
<sequence length="190" mass="20883">MVPNMPSNPFSMELLSMPELLHGHIVEPETNPFASPFDLDSDSNSEYETDSECSDSDSSTEASSTSGESTASVYLPFPGHLQDLEPDSEFSLSEADRKFLAESYALLDTRSAPSDDTFGAETQCTLGMVRFPIRTVTGNVVIVSIDHSELFDDDLDDLFEGNRRDADASEVPRELQMVFAPSILDEVSLR</sequence>
<proteinExistence type="predicted"/>
<dbReference type="Proteomes" id="UP001174936">
    <property type="component" value="Unassembled WGS sequence"/>
</dbReference>
<comment type="caution">
    <text evidence="2">The sequence shown here is derived from an EMBL/GenBank/DDBJ whole genome shotgun (WGS) entry which is preliminary data.</text>
</comment>
<organism evidence="2 3">
    <name type="scientific">Cercophora newfieldiana</name>
    <dbReference type="NCBI Taxonomy" id="92897"/>
    <lineage>
        <taxon>Eukaryota</taxon>
        <taxon>Fungi</taxon>
        <taxon>Dikarya</taxon>
        <taxon>Ascomycota</taxon>
        <taxon>Pezizomycotina</taxon>
        <taxon>Sordariomycetes</taxon>
        <taxon>Sordariomycetidae</taxon>
        <taxon>Sordariales</taxon>
        <taxon>Lasiosphaeriaceae</taxon>
        <taxon>Cercophora</taxon>
    </lineage>
</organism>
<gene>
    <name evidence="2" type="ORF">B0T16DRAFT_461108</name>
</gene>
<name>A0AA39XVQ3_9PEZI</name>
<dbReference type="AlphaFoldDB" id="A0AA39XVQ3"/>
<protein>
    <submittedName>
        <fullName evidence="2">Uncharacterized protein</fullName>
    </submittedName>
</protein>
<accession>A0AA39XVQ3</accession>
<feature type="compositionally biased region" description="Low complexity" evidence="1">
    <location>
        <begin position="56"/>
        <end position="72"/>
    </location>
</feature>
<evidence type="ECO:0000313" key="2">
    <source>
        <dbReference type="EMBL" id="KAK0640989.1"/>
    </source>
</evidence>
<evidence type="ECO:0000313" key="3">
    <source>
        <dbReference type="Proteomes" id="UP001174936"/>
    </source>
</evidence>
<dbReference type="EMBL" id="JAULSV010000006">
    <property type="protein sequence ID" value="KAK0640989.1"/>
    <property type="molecule type" value="Genomic_DNA"/>
</dbReference>
<feature type="compositionally biased region" description="Acidic residues" evidence="1">
    <location>
        <begin position="39"/>
        <end position="55"/>
    </location>
</feature>
<feature type="region of interest" description="Disordered" evidence="1">
    <location>
        <begin position="28"/>
        <end position="78"/>
    </location>
</feature>